<dbReference type="InterPro" id="IPR036259">
    <property type="entry name" value="MFS_trans_sf"/>
</dbReference>
<feature type="transmembrane region" description="Helical" evidence="6">
    <location>
        <begin position="339"/>
        <end position="358"/>
    </location>
</feature>
<dbReference type="SUPFAM" id="SSF103473">
    <property type="entry name" value="MFS general substrate transporter"/>
    <property type="match status" value="1"/>
</dbReference>
<gene>
    <name evidence="8" type="ORF">H2C83_00670</name>
</gene>
<dbReference type="Proteomes" id="UP000538292">
    <property type="component" value="Unassembled WGS sequence"/>
</dbReference>
<feature type="transmembrane region" description="Helical" evidence="6">
    <location>
        <begin position="305"/>
        <end position="327"/>
    </location>
</feature>
<dbReference type="Pfam" id="PF07690">
    <property type="entry name" value="MFS_1"/>
    <property type="match status" value="1"/>
</dbReference>
<feature type="transmembrane region" description="Helical" evidence="6">
    <location>
        <begin position="141"/>
        <end position="160"/>
    </location>
</feature>
<protein>
    <submittedName>
        <fullName evidence="8">MFS transporter</fullName>
    </submittedName>
</protein>
<feature type="transmembrane region" description="Helical" evidence="6">
    <location>
        <begin position="74"/>
        <end position="92"/>
    </location>
</feature>
<feature type="domain" description="Major facilitator superfamily (MFS) profile" evidence="7">
    <location>
        <begin position="1"/>
        <end position="395"/>
    </location>
</feature>
<keyword evidence="5 6" id="KW-0472">Membrane</keyword>
<name>A0A7W2APE0_9BACL</name>
<feature type="transmembrane region" description="Helical" evidence="6">
    <location>
        <begin position="249"/>
        <end position="266"/>
    </location>
</feature>
<proteinExistence type="predicted"/>
<dbReference type="GO" id="GO:0022857">
    <property type="term" value="F:transmembrane transporter activity"/>
    <property type="evidence" value="ECO:0007669"/>
    <property type="project" value="InterPro"/>
</dbReference>
<evidence type="ECO:0000256" key="6">
    <source>
        <dbReference type="SAM" id="Phobius"/>
    </source>
</evidence>
<feature type="transmembrane region" description="Helical" evidence="6">
    <location>
        <begin position="370"/>
        <end position="390"/>
    </location>
</feature>
<dbReference type="InterPro" id="IPR020846">
    <property type="entry name" value="MFS_dom"/>
</dbReference>
<evidence type="ECO:0000256" key="2">
    <source>
        <dbReference type="ARBA" id="ARBA00022448"/>
    </source>
</evidence>
<dbReference type="InterPro" id="IPR005829">
    <property type="entry name" value="Sugar_transporter_CS"/>
</dbReference>
<dbReference type="GO" id="GO:0005886">
    <property type="term" value="C:plasma membrane"/>
    <property type="evidence" value="ECO:0007669"/>
    <property type="project" value="UniProtKB-SubCell"/>
</dbReference>
<feature type="transmembrane region" description="Helical" evidence="6">
    <location>
        <begin position="278"/>
        <end position="299"/>
    </location>
</feature>
<keyword evidence="3 6" id="KW-0812">Transmembrane</keyword>
<dbReference type="EMBL" id="JACEOL010000002">
    <property type="protein sequence ID" value="MBA4600859.1"/>
    <property type="molecule type" value="Genomic_DNA"/>
</dbReference>
<dbReference type="PANTHER" id="PTHR23530:SF1">
    <property type="entry name" value="PERMEASE, MAJOR FACILITATOR SUPERFAMILY-RELATED"/>
    <property type="match status" value="1"/>
</dbReference>
<keyword evidence="9" id="KW-1185">Reference proteome</keyword>
<accession>A0A7W2APE0</accession>
<feature type="transmembrane region" description="Helical" evidence="6">
    <location>
        <begin position="48"/>
        <end position="67"/>
    </location>
</feature>
<reference evidence="8 9" key="1">
    <citation type="submission" date="2020-07" db="EMBL/GenBank/DDBJ databases">
        <title>Thermoactinomyces phylogeny.</title>
        <authorList>
            <person name="Dunlap C."/>
        </authorList>
    </citation>
    <scope>NUCLEOTIDE SEQUENCE [LARGE SCALE GENOMIC DNA]</scope>
    <source>
        <strain evidence="8 9">AMNI-1</strain>
    </source>
</reference>
<evidence type="ECO:0000259" key="7">
    <source>
        <dbReference type="PROSITE" id="PS50850"/>
    </source>
</evidence>
<dbReference type="Gene3D" id="1.20.1250.20">
    <property type="entry name" value="MFS general substrate transporter like domains"/>
    <property type="match status" value="1"/>
</dbReference>
<feature type="transmembrane region" description="Helical" evidence="6">
    <location>
        <begin position="12"/>
        <end position="36"/>
    </location>
</feature>
<dbReference type="PROSITE" id="PS00216">
    <property type="entry name" value="SUGAR_TRANSPORT_1"/>
    <property type="match status" value="1"/>
</dbReference>
<keyword evidence="4 6" id="KW-1133">Transmembrane helix</keyword>
<dbReference type="AlphaFoldDB" id="A0A7W2APE0"/>
<feature type="transmembrane region" description="Helical" evidence="6">
    <location>
        <begin position="215"/>
        <end position="237"/>
    </location>
</feature>
<evidence type="ECO:0000256" key="1">
    <source>
        <dbReference type="ARBA" id="ARBA00004651"/>
    </source>
</evidence>
<feature type="transmembrane region" description="Helical" evidence="6">
    <location>
        <begin position="98"/>
        <end position="120"/>
    </location>
</feature>
<evidence type="ECO:0000313" key="8">
    <source>
        <dbReference type="EMBL" id="MBA4600859.1"/>
    </source>
</evidence>
<dbReference type="InterPro" id="IPR011701">
    <property type="entry name" value="MFS"/>
</dbReference>
<evidence type="ECO:0000256" key="4">
    <source>
        <dbReference type="ARBA" id="ARBA00022989"/>
    </source>
</evidence>
<dbReference type="PROSITE" id="PS50850">
    <property type="entry name" value="MFS"/>
    <property type="match status" value="1"/>
</dbReference>
<sequence>MISSLESGKRNIRLLFFQTFFGNAYFDRAIFMLYLIDKGYSMLEVGLLQSLVNLAMFVCEIPGGMFADRYGRKNSLIIGRTLIILHFLGMIFSTNFTMFAITFILLGIGVTFISGSEEALLYDSAKHAKEEALYSRYAGRYMAIITLVLSLAMVIGGLISKFTWNWVFVASILFQLAAMLVSFFLKEISFEENSQKPHRLLFIIKDSIRLLKVNVHVRSLVIGISLYIGMFSIYYLFAQQLFKEIGYSTYIISVIFAVVSLLSALVSDKAHLLEKRYLPQGVMLTSVLLSGIIFLTVFFESKILSLTAFVLLNLIYFVFSPISNSLVNFEIPSQQRATLLSTISFLSSAVMFVLAPIMGYTSELFGTHKFISLAGIGSMVLVWLCLVHFFKNYFSKTADSFEPN</sequence>
<evidence type="ECO:0000256" key="3">
    <source>
        <dbReference type="ARBA" id="ARBA00022692"/>
    </source>
</evidence>
<comment type="subcellular location">
    <subcellularLocation>
        <location evidence="1">Cell membrane</location>
        <topology evidence="1">Multi-pass membrane protein</topology>
    </subcellularLocation>
</comment>
<dbReference type="RefSeq" id="WP_181736762.1">
    <property type="nucleotide sequence ID" value="NZ_JACEOL010000002.1"/>
</dbReference>
<evidence type="ECO:0000313" key="9">
    <source>
        <dbReference type="Proteomes" id="UP000538292"/>
    </source>
</evidence>
<comment type="caution">
    <text evidence="8">The sequence shown here is derived from an EMBL/GenBank/DDBJ whole genome shotgun (WGS) entry which is preliminary data.</text>
</comment>
<evidence type="ECO:0000256" key="5">
    <source>
        <dbReference type="ARBA" id="ARBA00023136"/>
    </source>
</evidence>
<dbReference type="InterPro" id="IPR053160">
    <property type="entry name" value="MFS_DHA3_Transporter"/>
</dbReference>
<dbReference type="PANTHER" id="PTHR23530">
    <property type="entry name" value="TRANSPORT PROTEIN-RELATED"/>
    <property type="match status" value="1"/>
</dbReference>
<organism evidence="8 9">
    <name type="scientific">Thermoactinomyces mirandus</name>
    <dbReference type="NCBI Taxonomy" id="2756294"/>
    <lineage>
        <taxon>Bacteria</taxon>
        <taxon>Bacillati</taxon>
        <taxon>Bacillota</taxon>
        <taxon>Bacilli</taxon>
        <taxon>Bacillales</taxon>
        <taxon>Thermoactinomycetaceae</taxon>
        <taxon>Thermoactinomyces</taxon>
    </lineage>
</organism>
<keyword evidence="2" id="KW-0813">Transport</keyword>
<feature type="transmembrane region" description="Helical" evidence="6">
    <location>
        <begin position="166"/>
        <end position="185"/>
    </location>
</feature>